<evidence type="ECO:0000313" key="1">
    <source>
        <dbReference type="EMBL" id="GEN23705.1"/>
    </source>
</evidence>
<evidence type="ECO:0008006" key="3">
    <source>
        <dbReference type="Google" id="ProtNLM"/>
    </source>
</evidence>
<comment type="caution">
    <text evidence="1">The sequence shown here is derived from an EMBL/GenBank/DDBJ whole genome shotgun (WGS) entry which is preliminary data.</text>
</comment>
<dbReference type="EMBL" id="BJXU01000053">
    <property type="protein sequence ID" value="GEN23705.1"/>
    <property type="molecule type" value="Genomic_DNA"/>
</dbReference>
<reference evidence="1 2" key="1">
    <citation type="submission" date="2019-07" db="EMBL/GenBank/DDBJ databases">
        <title>Whole genome shotgun sequence of Halomonas cupida NBRC 102219.</title>
        <authorList>
            <person name="Hosoyama A."/>
            <person name="Uohara A."/>
            <person name="Ohji S."/>
            <person name="Ichikawa N."/>
        </authorList>
    </citation>
    <scope>NUCLEOTIDE SEQUENCE [LARGE SCALE GENOMIC DNA]</scope>
    <source>
        <strain evidence="1 2">NBRC 102219</strain>
    </source>
</reference>
<sequence>MHIWPMTQYSLVSTSEVQQSLADYLRGCRKTGKLSRTALAERSTVPESTIKKFETTGLISLRQFLLLWQSLDDLARLQALTEPESPTERLPTSIDEVLSS</sequence>
<name>A0ABQ0WDI7_9GAMM</name>
<accession>A0ABQ0WDI7</accession>
<dbReference type="SUPFAM" id="SSF47413">
    <property type="entry name" value="lambda repressor-like DNA-binding domains"/>
    <property type="match status" value="1"/>
</dbReference>
<gene>
    <name evidence="1" type="ORF">HCU01_16540</name>
</gene>
<organism evidence="1 2">
    <name type="scientific">Halomonas cupida</name>
    <dbReference type="NCBI Taxonomy" id="44933"/>
    <lineage>
        <taxon>Bacteria</taxon>
        <taxon>Pseudomonadati</taxon>
        <taxon>Pseudomonadota</taxon>
        <taxon>Gammaproteobacteria</taxon>
        <taxon>Oceanospirillales</taxon>
        <taxon>Halomonadaceae</taxon>
        <taxon>Halomonas</taxon>
    </lineage>
</organism>
<protein>
    <recommendedName>
        <fullName evidence="3">Transcriptional regulator</fullName>
    </recommendedName>
</protein>
<dbReference type="InterPro" id="IPR010982">
    <property type="entry name" value="Lambda_DNA-bd_dom_sf"/>
</dbReference>
<keyword evidence="2" id="KW-1185">Reference proteome</keyword>
<evidence type="ECO:0000313" key="2">
    <source>
        <dbReference type="Proteomes" id="UP000321726"/>
    </source>
</evidence>
<proteinExistence type="predicted"/>
<dbReference type="Gene3D" id="1.10.260.40">
    <property type="entry name" value="lambda repressor-like DNA-binding domains"/>
    <property type="match status" value="1"/>
</dbReference>
<dbReference type="Proteomes" id="UP000321726">
    <property type="component" value="Unassembled WGS sequence"/>
</dbReference>